<reference evidence="1" key="1">
    <citation type="submission" date="2020-02" db="EMBL/GenBank/DDBJ databases">
        <title>Flavobacterium sp. genome.</title>
        <authorList>
            <person name="Jung H.S."/>
            <person name="Baek J.H."/>
            <person name="Jeon C.O."/>
        </authorList>
    </citation>
    <scope>NUCLEOTIDE SEQUENCE</scope>
    <source>
        <strain evidence="1">SE-s28</strain>
    </source>
</reference>
<evidence type="ECO:0008006" key="3">
    <source>
        <dbReference type="Google" id="ProtNLM"/>
    </source>
</evidence>
<keyword evidence="2" id="KW-1185">Reference proteome</keyword>
<sequence length="72" mass="8058">MIAEPLIFKTDIDHICQDCGIAKALNTHAGITKWTIDLEDKDKVLCVFPLDVKMADVVMLLARFGHSCEELN</sequence>
<gene>
    <name evidence="1" type="ORF">G6047_07165</name>
</gene>
<name>A0A972JG39_9FLAO</name>
<organism evidence="1 2">
    <name type="scientific">Flavobacterium silvaticum</name>
    <dbReference type="NCBI Taxonomy" id="1852020"/>
    <lineage>
        <taxon>Bacteria</taxon>
        <taxon>Pseudomonadati</taxon>
        <taxon>Bacteroidota</taxon>
        <taxon>Flavobacteriia</taxon>
        <taxon>Flavobacteriales</taxon>
        <taxon>Flavobacteriaceae</taxon>
        <taxon>Flavobacterium</taxon>
    </lineage>
</organism>
<comment type="caution">
    <text evidence="1">The sequence shown here is derived from an EMBL/GenBank/DDBJ whole genome shotgun (WGS) entry which is preliminary data.</text>
</comment>
<dbReference type="AlphaFoldDB" id="A0A972JG39"/>
<dbReference type="Proteomes" id="UP000712080">
    <property type="component" value="Unassembled WGS sequence"/>
</dbReference>
<dbReference type="RefSeq" id="WP_169526825.1">
    <property type="nucleotide sequence ID" value="NZ_JAAMPU010000103.1"/>
</dbReference>
<protein>
    <recommendedName>
        <fullName evidence="3">HMA domain-containing protein</fullName>
    </recommendedName>
</protein>
<accession>A0A972JG39</accession>
<evidence type="ECO:0000313" key="2">
    <source>
        <dbReference type="Proteomes" id="UP000712080"/>
    </source>
</evidence>
<evidence type="ECO:0000313" key="1">
    <source>
        <dbReference type="EMBL" id="NMH27806.1"/>
    </source>
</evidence>
<dbReference type="EMBL" id="JAAMPU010000103">
    <property type="protein sequence ID" value="NMH27806.1"/>
    <property type="molecule type" value="Genomic_DNA"/>
</dbReference>
<proteinExistence type="predicted"/>